<gene>
    <name evidence="2" type="ORF">HPB51_020762</name>
</gene>
<comment type="caution">
    <text evidence="2">The sequence shown here is derived from an EMBL/GenBank/DDBJ whole genome shotgun (WGS) entry which is preliminary data.</text>
</comment>
<dbReference type="Gene3D" id="4.10.280.10">
    <property type="entry name" value="Helix-loop-helix DNA-binding domain"/>
    <property type="match status" value="1"/>
</dbReference>
<reference evidence="2" key="2">
    <citation type="submission" date="2021-09" db="EMBL/GenBank/DDBJ databases">
        <authorList>
            <person name="Jia N."/>
            <person name="Wang J."/>
            <person name="Shi W."/>
            <person name="Du L."/>
            <person name="Sun Y."/>
            <person name="Zhan W."/>
            <person name="Jiang J."/>
            <person name="Wang Q."/>
            <person name="Zhang B."/>
            <person name="Ji P."/>
            <person name="Sakyi L.B."/>
            <person name="Cui X."/>
            <person name="Yuan T."/>
            <person name="Jiang B."/>
            <person name="Yang W."/>
            <person name="Lam T.T.-Y."/>
            <person name="Chang Q."/>
            <person name="Ding S."/>
            <person name="Wang X."/>
            <person name="Zhu J."/>
            <person name="Ruan X."/>
            <person name="Zhao L."/>
            <person name="Wei J."/>
            <person name="Que T."/>
            <person name="Du C."/>
            <person name="Cheng J."/>
            <person name="Dai P."/>
            <person name="Han X."/>
            <person name="Huang E."/>
            <person name="Gao Y."/>
            <person name="Liu J."/>
            <person name="Shao H."/>
            <person name="Ye R."/>
            <person name="Li L."/>
            <person name="Wei W."/>
            <person name="Wang X."/>
            <person name="Wang C."/>
            <person name="Huo Q."/>
            <person name="Li W."/>
            <person name="Guo W."/>
            <person name="Chen H."/>
            <person name="Chen S."/>
            <person name="Zhou L."/>
            <person name="Zhou L."/>
            <person name="Ni X."/>
            <person name="Tian J."/>
            <person name="Zhou Y."/>
            <person name="Sheng Y."/>
            <person name="Liu T."/>
            <person name="Pan Y."/>
            <person name="Xia L."/>
            <person name="Li J."/>
            <person name="Zhao F."/>
            <person name="Cao W."/>
        </authorList>
    </citation>
    <scope>NUCLEOTIDE SEQUENCE</scope>
    <source>
        <strain evidence="2">Rmic-2018</strain>
        <tissue evidence="2">Larvae</tissue>
    </source>
</reference>
<sequence length="79" mass="9215">MPRTAEHVQRRGYQLSAVATSARWPPEQRWVAVPPASSRQNYSEIEKCRQDKMNMYISEMASLVPLCKAMSQKLDKWPY</sequence>
<name>A0A9J6DPQ3_RHIMP</name>
<proteinExistence type="predicted"/>
<dbReference type="GO" id="GO:0046983">
    <property type="term" value="F:protein dimerization activity"/>
    <property type="evidence" value="ECO:0007669"/>
    <property type="project" value="InterPro"/>
</dbReference>
<dbReference type="PANTHER" id="PTHR23042">
    <property type="entry name" value="CIRCADIAN PROTEIN CLOCK/ARNT/BMAL/PAS"/>
    <property type="match status" value="1"/>
</dbReference>
<protein>
    <recommendedName>
        <fullName evidence="1">BHLH domain-containing protein</fullName>
    </recommendedName>
</protein>
<dbReference type="AlphaFoldDB" id="A0A9J6DPQ3"/>
<dbReference type="VEuPathDB" id="VectorBase:LOC119183259"/>
<evidence type="ECO:0000313" key="3">
    <source>
        <dbReference type="Proteomes" id="UP000821866"/>
    </source>
</evidence>
<keyword evidence="3" id="KW-1185">Reference proteome</keyword>
<dbReference type="InterPro" id="IPR011598">
    <property type="entry name" value="bHLH_dom"/>
</dbReference>
<dbReference type="SUPFAM" id="SSF47459">
    <property type="entry name" value="HLH, helix-loop-helix DNA-binding domain"/>
    <property type="match status" value="1"/>
</dbReference>
<dbReference type="Proteomes" id="UP000821866">
    <property type="component" value="Chromosome 6"/>
</dbReference>
<evidence type="ECO:0000313" key="2">
    <source>
        <dbReference type="EMBL" id="KAH8024004.1"/>
    </source>
</evidence>
<reference evidence="2" key="1">
    <citation type="journal article" date="2020" name="Cell">
        <title>Large-Scale Comparative Analyses of Tick Genomes Elucidate Their Genetic Diversity and Vector Capacities.</title>
        <authorList>
            <consortium name="Tick Genome and Microbiome Consortium (TIGMIC)"/>
            <person name="Jia N."/>
            <person name="Wang J."/>
            <person name="Shi W."/>
            <person name="Du L."/>
            <person name="Sun Y."/>
            <person name="Zhan W."/>
            <person name="Jiang J.F."/>
            <person name="Wang Q."/>
            <person name="Zhang B."/>
            <person name="Ji P."/>
            <person name="Bell-Sakyi L."/>
            <person name="Cui X.M."/>
            <person name="Yuan T.T."/>
            <person name="Jiang B.G."/>
            <person name="Yang W.F."/>
            <person name="Lam T.T."/>
            <person name="Chang Q.C."/>
            <person name="Ding S.J."/>
            <person name="Wang X.J."/>
            <person name="Zhu J.G."/>
            <person name="Ruan X.D."/>
            <person name="Zhao L."/>
            <person name="Wei J.T."/>
            <person name="Ye R.Z."/>
            <person name="Que T.C."/>
            <person name="Du C.H."/>
            <person name="Zhou Y.H."/>
            <person name="Cheng J.X."/>
            <person name="Dai P.F."/>
            <person name="Guo W.B."/>
            <person name="Han X.H."/>
            <person name="Huang E.J."/>
            <person name="Li L.F."/>
            <person name="Wei W."/>
            <person name="Gao Y.C."/>
            <person name="Liu J.Z."/>
            <person name="Shao H.Z."/>
            <person name="Wang X."/>
            <person name="Wang C.C."/>
            <person name="Yang T.C."/>
            <person name="Huo Q.B."/>
            <person name="Li W."/>
            <person name="Chen H.Y."/>
            <person name="Chen S.E."/>
            <person name="Zhou L.G."/>
            <person name="Ni X.B."/>
            <person name="Tian J.H."/>
            <person name="Sheng Y."/>
            <person name="Liu T."/>
            <person name="Pan Y.S."/>
            <person name="Xia L.Y."/>
            <person name="Li J."/>
            <person name="Zhao F."/>
            <person name="Cao W.C."/>
        </authorList>
    </citation>
    <scope>NUCLEOTIDE SEQUENCE</scope>
    <source>
        <strain evidence="2">Rmic-2018</strain>
    </source>
</reference>
<accession>A0A9J6DPQ3</accession>
<evidence type="ECO:0000259" key="1">
    <source>
        <dbReference type="PROSITE" id="PS50888"/>
    </source>
</evidence>
<dbReference type="PROSITE" id="PS50888">
    <property type="entry name" value="BHLH"/>
    <property type="match status" value="1"/>
</dbReference>
<dbReference type="Pfam" id="PF00010">
    <property type="entry name" value="HLH"/>
    <property type="match status" value="1"/>
</dbReference>
<dbReference type="InterPro" id="IPR050933">
    <property type="entry name" value="Circadian_TF"/>
</dbReference>
<dbReference type="InterPro" id="IPR036638">
    <property type="entry name" value="HLH_DNA-bd_sf"/>
</dbReference>
<dbReference type="EMBL" id="JABSTU010000008">
    <property type="protein sequence ID" value="KAH8024004.1"/>
    <property type="molecule type" value="Genomic_DNA"/>
</dbReference>
<organism evidence="2 3">
    <name type="scientific">Rhipicephalus microplus</name>
    <name type="common">Cattle tick</name>
    <name type="synonym">Boophilus microplus</name>
    <dbReference type="NCBI Taxonomy" id="6941"/>
    <lineage>
        <taxon>Eukaryota</taxon>
        <taxon>Metazoa</taxon>
        <taxon>Ecdysozoa</taxon>
        <taxon>Arthropoda</taxon>
        <taxon>Chelicerata</taxon>
        <taxon>Arachnida</taxon>
        <taxon>Acari</taxon>
        <taxon>Parasitiformes</taxon>
        <taxon>Ixodida</taxon>
        <taxon>Ixodoidea</taxon>
        <taxon>Ixodidae</taxon>
        <taxon>Rhipicephalinae</taxon>
        <taxon>Rhipicephalus</taxon>
        <taxon>Boophilus</taxon>
    </lineage>
</organism>
<feature type="domain" description="BHLH" evidence="1">
    <location>
        <begin position="37"/>
        <end position="79"/>
    </location>
</feature>